<feature type="transmembrane region" description="Helical" evidence="7">
    <location>
        <begin position="297"/>
        <end position="318"/>
    </location>
</feature>
<evidence type="ECO:0000259" key="8">
    <source>
        <dbReference type="PROSITE" id="PS50928"/>
    </source>
</evidence>
<evidence type="ECO:0000256" key="3">
    <source>
        <dbReference type="ARBA" id="ARBA00022475"/>
    </source>
</evidence>
<evidence type="ECO:0000256" key="7">
    <source>
        <dbReference type="RuleBase" id="RU363032"/>
    </source>
</evidence>
<reference evidence="10" key="3">
    <citation type="submission" date="2020-03" db="EMBL/GenBank/DDBJ databases">
        <title>Sequencing and Assembly of Multiple Reported Metal-Biooxidizing Members of the Extremely Thermoacidophilic Archaeal Family Sulfolobaceae.</title>
        <authorList>
            <person name="Counts J.A."/>
            <person name="Kelly R.M."/>
        </authorList>
    </citation>
    <scope>NUCLEOTIDE SEQUENCE [LARGE SCALE GENOMIC DNA]</scope>
    <source>
        <strain evidence="10">HO1-1</strain>
    </source>
</reference>
<feature type="domain" description="ABC transmembrane type-1" evidence="8">
    <location>
        <begin position="98"/>
        <end position="315"/>
    </location>
</feature>
<dbReference type="InterPro" id="IPR035906">
    <property type="entry name" value="MetI-like_sf"/>
</dbReference>
<gene>
    <name evidence="9" type="ORF">DFR87_09365</name>
</gene>
<dbReference type="InterPro" id="IPR045621">
    <property type="entry name" value="BPD_transp_1_N"/>
</dbReference>
<protein>
    <submittedName>
        <fullName evidence="9">Peptide ABC transporter permease</fullName>
    </submittedName>
</protein>
<comment type="subcellular location">
    <subcellularLocation>
        <location evidence="1 7">Cell membrane</location>
        <topology evidence="1 7">Multi-pass membrane protein</topology>
    </subcellularLocation>
</comment>
<organism evidence="9 10">
    <name type="scientific">Metallosphaera hakonensis JCM 8857 = DSM 7519</name>
    <dbReference type="NCBI Taxonomy" id="1293036"/>
    <lineage>
        <taxon>Archaea</taxon>
        <taxon>Thermoproteota</taxon>
        <taxon>Thermoprotei</taxon>
        <taxon>Sulfolobales</taxon>
        <taxon>Sulfolobaceae</taxon>
        <taxon>Metallosphaera</taxon>
    </lineage>
</organism>
<dbReference type="OrthoDB" id="44105at2157"/>
<comment type="similarity">
    <text evidence="7">Belongs to the binding-protein-dependent transport system permease family.</text>
</comment>
<dbReference type="PANTHER" id="PTHR43376">
    <property type="entry name" value="OLIGOPEPTIDE TRANSPORT SYSTEM PERMEASE PROTEIN"/>
    <property type="match status" value="1"/>
</dbReference>
<keyword evidence="6 7" id="KW-0472">Membrane</keyword>
<evidence type="ECO:0000256" key="4">
    <source>
        <dbReference type="ARBA" id="ARBA00022692"/>
    </source>
</evidence>
<evidence type="ECO:0000256" key="1">
    <source>
        <dbReference type="ARBA" id="ARBA00004651"/>
    </source>
</evidence>
<dbReference type="KEGG" id="mhk:DFR87_09365"/>
<feature type="transmembrane region" description="Helical" evidence="7">
    <location>
        <begin position="98"/>
        <end position="125"/>
    </location>
</feature>
<dbReference type="STRING" id="1293036.GCA_001315825_02926"/>
<dbReference type="GO" id="GO:0005886">
    <property type="term" value="C:plasma membrane"/>
    <property type="evidence" value="ECO:0007669"/>
    <property type="project" value="UniProtKB-SubCell"/>
</dbReference>
<feature type="transmembrane region" description="Helical" evidence="7">
    <location>
        <begin position="184"/>
        <end position="210"/>
    </location>
</feature>
<evidence type="ECO:0000313" key="10">
    <source>
        <dbReference type="Proteomes" id="UP000247586"/>
    </source>
</evidence>
<evidence type="ECO:0000256" key="5">
    <source>
        <dbReference type="ARBA" id="ARBA00022989"/>
    </source>
</evidence>
<keyword evidence="3" id="KW-1003">Cell membrane</keyword>
<feature type="transmembrane region" description="Helical" evidence="7">
    <location>
        <begin position="6"/>
        <end position="28"/>
    </location>
</feature>
<reference evidence="9 10" key="1">
    <citation type="submission" date="2018-05" db="EMBL/GenBank/DDBJ databases">
        <title>Complete Genome Sequences of Extremely Thermoacidophilic, Metal-Mobilizing Type-Strain Members of the Archaeal Family Sulfolobaceae: Acidianus brierleyi DSM-1651T, Acidianus sulfidivorans DSM-18786T, Metallosphaera hakonensis DSM-7519T, and Metallosphaera prunae DSM-10039T.</title>
        <authorList>
            <person name="Counts J.A."/>
            <person name="Kelly R.M."/>
        </authorList>
    </citation>
    <scope>NUCLEOTIDE SEQUENCE [LARGE SCALE GENOMIC DNA]</scope>
    <source>
        <strain evidence="9 10">HO1-1</strain>
    </source>
</reference>
<proteinExistence type="inferred from homology"/>
<feature type="transmembrane region" description="Helical" evidence="7">
    <location>
        <begin position="67"/>
        <end position="86"/>
    </location>
</feature>
<dbReference type="SUPFAM" id="SSF161098">
    <property type="entry name" value="MetI-like"/>
    <property type="match status" value="1"/>
</dbReference>
<dbReference type="AlphaFoldDB" id="A0A2U9IV75"/>
<dbReference type="Pfam" id="PF19300">
    <property type="entry name" value="BPD_transp_1_N"/>
    <property type="match status" value="1"/>
</dbReference>
<keyword evidence="10" id="KW-1185">Reference proteome</keyword>
<keyword evidence="2 7" id="KW-0813">Transport</keyword>
<dbReference type="PROSITE" id="PS50928">
    <property type="entry name" value="ABC_TM1"/>
    <property type="match status" value="1"/>
</dbReference>
<dbReference type="GO" id="GO:0055085">
    <property type="term" value="P:transmembrane transport"/>
    <property type="evidence" value="ECO:0007669"/>
    <property type="project" value="InterPro"/>
</dbReference>
<dbReference type="PANTHER" id="PTHR43376:SF1">
    <property type="entry name" value="OLIGOPEPTIDE TRANSPORT SYSTEM PERMEASE PROTEIN"/>
    <property type="match status" value="1"/>
</dbReference>
<dbReference type="Proteomes" id="UP000247586">
    <property type="component" value="Chromosome"/>
</dbReference>
<dbReference type="CDD" id="cd06261">
    <property type="entry name" value="TM_PBP2"/>
    <property type="match status" value="1"/>
</dbReference>
<dbReference type="Pfam" id="PF00528">
    <property type="entry name" value="BPD_transp_1"/>
    <property type="match status" value="1"/>
</dbReference>
<dbReference type="Gene3D" id="1.10.3720.10">
    <property type="entry name" value="MetI-like"/>
    <property type="match status" value="1"/>
</dbReference>
<feature type="transmembrane region" description="Helical" evidence="7">
    <location>
        <begin position="146"/>
        <end position="164"/>
    </location>
</feature>
<dbReference type="InterPro" id="IPR000515">
    <property type="entry name" value="MetI-like"/>
</dbReference>
<name>A0A2U9IV75_9CREN</name>
<accession>A0A2U9IV75</accession>
<keyword evidence="4 7" id="KW-0812">Transmembrane</keyword>
<reference evidence="10" key="2">
    <citation type="submission" date="2020-03" db="EMBL/GenBank/DDBJ databases">
        <title>Complete Genome Sequences of Extremely Thermoacidophilic, Metal-Mobilizing Type-Strain Members of the Archaeal Family Sulfolobaceae: Acidianus brierleyi DSM-1651T, Acidianus sulfidivorans DSM-18786T, Metallosphaera hakonensis DSM-7519T, and Metallosphaera prunae DSM-10039T.</title>
        <authorList>
            <person name="Counts J.A."/>
            <person name="Kelly R.M."/>
        </authorList>
    </citation>
    <scope>NUCLEOTIDE SEQUENCE [LARGE SCALE GENOMIC DNA]</scope>
    <source>
        <strain evidence="10">HO1-1</strain>
    </source>
</reference>
<sequence length="324" mass="35866">MAWSRYIAQRLTFFAYSFVFLLILNFLIPRLMPGNPVSRFVNPLMTPQAQHQILEQFGLTKPLYVQFILYLEGVFTGNFGVSFLYYPTPVSTLIAERLPWTLFLTGTATVLSALLGMFLGLIGAWKRGKSDSAMVFSSLALRSVPTFWLGLVLLIGFGVSLKIFPTSGYFSTSLLTSGGGLGAFLSSLLYHSFLPIVTLMAYLVGGNLLIMRASTLGTLREDYVMMLKAFGYDDRKILFGHVMRNASLPMVTNVGIQMGYIVSGAVLVETVFSYPGMGLLVYQAVLARDYPTLQGAFFVLTVTTLIALLLVDLLYSVLDPRVRR</sequence>
<dbReference type="GeneID" id="36835549"/>
<dbReference type="RefSeq" id="WP_110369400.1">
    <property type="nucleotide sequence ID" value="NZ_CP029287.2"/>
</dbReference>
<evidence type="ECO:0000313" key="9">
    <source>
        <dbReference type="EMBL" id="AWR99862.1"/>
    </source>
</evidence>
<dbReference type="EMBL" id="CP029287">
    <property type="protein sequence ID" value="AWR99862.1"/>
    <property type="molecule type" value="Genomic_DNA"/>
</dbReference>
<keyword evidence="5 7" id="KW-1133">Transmembrane helix</keyword>
<evidence type="ECO:0000256" key="6">
    <source>
        <dbReference type="ARBA" id="ARBA00023136"/>
    </source>
</evidence>
<feature type="transmembrane region" description="Helical" evidence="7">
    <location>
        <begin position="260"/>
        <end position="285"/>
    </location>
</feature>
<evidence type="ECO:0000256" key="2">
    <source>
        <dbReference type="ARBA" id="ARBA00022448"/>
    </source>
</evidence>